<dbReference type="SUPFAM" id="SSF46894">
    <property type="entry name" value="C-terminal effector domain of the bipartite response regulators"/>
    <property type="match status" value="1"/>
</dbReference>
<protein>
    <submittedName>
        <fullName evidence="11">Two-component system response regulator OmpR</fullName>
    </submittedName>
</protein>
<evidence type="ECO:0000256" key="1">
    <source>
        <dbReference type="ARBA" id="ARBA00022553"/>
    </source>
</evidence>
<dbReference type="PANTHER" id="PTHR48111:SF4">
    <property type="entry name" value="DNA-BINDING DUAL TRANSCRIPTIONAL REGULATOR OMPR"/>
    <property type="match status" value="1"/>
</dbReference>
<dbReference type="InterPro" id="IPR011006">
    <property type="entry name" value="CheY-like_superfamily"/>
</dbReference>
<evidence type="ECO:0000259" key="9">
    <source>
        <dbReference type="PROSITE" id="PS50110"/>
    </source>
</evidence>
<feature type="domain" description="OmpR/PhoB-type" evidence="10">
    <location>
        <begin position="132"/>
        <end position="231"/>
    </location>
</feature>
<evidence type="ECO:0000313" key="12">
    <source>
        <dbReference type="Proteomes" id="UP000235777"/>
    </source>
</evidence>
<dbReference type="CDD" id="cd17574">
    <property type="entry name" value="REC_OmpR"/>
    <property type="match status" value="1"/>
</dbReference>
<dbReference type="InterPro" id="IPR016032">
    <property type="entry name" value="Sig_transdc_resp-reg_C-effctor"/>
</dbReference>
<keyword evidence="12" id="KW-1185">Reference proteome</keyword>
<dbReference type="Gene3D" id="3.40.50.2300">
    <property type="match status" value="1"/>
</dbReference>
<dbReference type="RefSeq" id="WP_018440424.1">
    <property type="nucleotide sequence ID" value="NZ_KB890170.1"/>
</dbReference>
<feature type="modified residue" description="4-aspartylphosphate" evidence="6">
    <location>
        <position position="53"/>
    </location>
</feature>
<feature type="region of interest" description="Disordered" evidence="8">
    <location>
        <begin position="233"/>
        <end position="274"/>
    </location>
</feature>
<evidence type="ECO:0000259" key="10">
    <source>
        <dbReference type="PROSITE" id="PS51755"/>
    </source>
</evidence>
<dbReference type="PROSITE" id="PS51755">
    <property type="entry name" value="OMPR_PHOB"/>
    <property type="match status" value="1"/>
</dbReference>
<dbReference type="Pfam" id="PF00072">
    <property type="entry name" value="Response_reg"/>
    <property type="match status" value="1"/>
</dbReference>
<dbReference type="InterPro" id="IPR036388">
    <property type="entry name" value="WH-like_DNA-bd_sf"/>
</dbReference>
<dbReference type="Pfam" id="PF00486">
    <property type="entry name" value="Trans_reg_C"/>
    <property type="match status" value="1"/>
</dbReference>
<accession>A0A2N7WYW2</accession>
<keyword evidence="5" id="KW-0804">Transcription</keyword>
<evidence type="ECO:0000256" key="3">
    <source>
        <dbReference type="ARBA" id="ARBA00023015"/>
    </source>
</evidence>
<feature type="compositionally biased region" description="Low complexity" evidence="8">
    <location>
        <begin position="239"/>
        <end position="253"/>
    </location>
</feature>
<evidence type="ECO:0000256" key="7">
    <source>
        <dbReference type="PROSITE-ProRule" id="PRU01091"/>
    </source>
</evidence>
<dbReference type="InterPro" id="IPR001867">
    <property type="entry name" value="OmpR/PhoB-type_DNA-bd"/>
</dbReference>
<name>A0A2N7WYW2_9BURK</name>
<dbReference type="InterPro" id="IPR001789">
    <property type="entry name" value="Sig_transdc_resp-reg_receiver"/>
</dbReference>
<feature type="domain" description="Response regulatory" evidence="9">
    <location>
        <begin position="4"/>
        <end position="118"/>
    </location>
</feature>
<keyword evidence="3" id="KW-0805">Transcription regulation</keyword>
<dbReference type="GO" id="GO:0000976">
    <property type="term" value="F:transcription cis-regulatory region binding"/>
    <property type="evidence" value="ECO:0007669"/>
    <property type="project" value="TreeGrafter"/>
</dbReference>
<dbReference type="AlphaFoldDB" id="A0A2N7WYW2"/>
<dbReference type="Proteomes" id="UP000235777">
    <property type="component" value="Unassembled WGS sequence"/>
</dbReference>
<dbReference type="PANTHER" id="PTHR48111">
    <property type="entry name" value="REGULATOR OF RPOS"/>
    <property type="match status" value="1"/>
</dbReference>
<keyword evidence="2" id="KW-0902">Two-component regulatory system</keyword>
<keyword evidence="4 7" id="KW-0238">DNA-binding</keyword>
<feature type="DNA-binding region" description="OmpR/PhoB-type" evidence="7">
    <location>
        <begin position="132"/>
        <end position="231"/>
    </location>
</feature>
<evidence type="ECO:0000256" key="2">
    <source>
        <dbReference type="ARBA" id="ARBA00023012"/>
    </source>
</evidence>
<dbReference type="GO" id="GO:0032993">
    <property type="term" value="C:protein-DNA complex"/>
    <property type="evidence" value="ECO:0007669"/>
    <property type="project" value="TreeGrafter"/>
</dbReference>
<gene>
    <name evidence="11" type="primary">ompR</name>
    <name evidence="11" type="ORF">C0Z20_21845</name>
</gene>
<sequence length="274" mass="30625">MSQQVLIVDDDPVVRDLLCRFLRDNGFEASVLHDGTHLARRLERERPSVVVLDIMMPQTDGLRALTALRAAGDDIPVIFVTARGSVTDRIQGLSLGADDYLTKPFDPRELLARIQTVLRRRGPSTTSAPEARQRYRFGRFELDFVTRTLTRDDQRLPLRDSEFALLKIFANNPYKVLSRVLIHDLVHRDDLPFRDRSLDVPIWRLRRVIEDDPANPCYVQTVRGKGYVFVPDADGTPFSEQAAGEAAEPSAGQPAPPSGPPRSAQSADESAAGR</sequence>
<dbReference type="GO" id="GO:0000156">
    <property type="term" value="F:phosphorelay response regulator activity"/>
    <property type="evidence" value="ECO:0007669"/>
    <property type="project" value="TreeGrafter"/>
</dbReference>
<dbReference type="GO" id="GO:0005829">
    <property type="term" value="C:cytosol"/>
    <property type="evidence" value="ECO:0007669"/>
    <property type="project" value="TreeGrafter"/>
</dbReference>
<reference evidence="11 12" key="1">
    <citation type="submission" date="2018-01" db="EMBL/GenBank/DDBJ databases">
        <title>Whole genome analyses suggest that Burkholderia sensu lato contains two further novel genera in the rhizoxinica-symbiotica group Mycetohabitans gen. nov., and Trinickia gen. nov.: implications for the evolution of diazotrophy and nodulation in the Burkholderiaceae.</title>
        <authorList>
            <person name="Estrada-de los Santos P."/>
            <person name="Palmer M."/>
            <person name="Chavez-Ramirez B."/>
            <person name="Beukes C."/>
            <person name="Steenkamp E.T."/>
            <person name="Hirsch A.M."/>
            <person name="Manyaka P."/>
            <person name="Maluk M."/>
            <person name="Lafos M."/>
            <person name="Crook M."/>
            <person name="Gross E."/>
            <person name="Simon M.F."/>
            <person name="Bueno dos Reis Junior F."/>
            <person name="Poole P.S."/>
            <person name="Venter S.N."/>
            <person name="James E.K."/>
        </authorList>
    </citation>
    <scope>NUCLEOTIDE SEQUENCE [LARGE SCALE GENOMIC DNA]</scope>
    <source>
        <strain evidence="11 12">JPY 581</strain>
    </source>
</reference>
<dbReference type="InterPro" id="IPR039420">
    <property type="entry name" value="WalR-like"/>
</dbReference>
<dbReference type="SMART" id="SM00448">
    <property type="entry name" value="REC"/>
    <property type="match status" value="1"/>
</dbReference>
<dbReference type="SMART" id="SM00862">
    <property type="entry name" value="Trans_reg_C"/>
    <property type="match status" value="1"/>
</dbReference>
<dbReference type="GO" id="GO:0006355">
    <property type="term" value="P:regulation of DNA-templated transcription"/>
    <property type="evidence" value="ECO:0007669"/>
    <property type="project" value="InterPro"/>
</dbReference>
<evidence type="ECO:0000256" key="8">
    <source>
        <dbReference type="SAM" id="MobiDB-lite"/>
    </source>
</evidence>
<dbReference type="STRING" id="863227.GCA_000373005_01868"/>
<evidence type="ECO:0000256" key="6">
    <source>
        <dbReference type="PROSITE-ProRule" id="PRU00169"/>
    </source>
</evidence>
<organism evidence="11 12">
    <name type="scientific">Trinickia symbiotica</name>
    <dbReference type="NCBI Taxonomy" id="863227"/>
    <lineage>
        <taxon>Bacteria</taxon>
        <taxon>Pseudomonadati</taxon>
        <taxon>Pseudomonadota</taxon>
        <taxon>Betaproteobacteria</taxon>
        <taxon>Burkholderiales</taxon>
        <taxon>Burkholderiaceae</taxon>
        <taxon>Trinickia</taxon>
    </lineage>
</organism>
<comment type="caution">
    <text evidence="11">The sequence shown here is derived from an EMBL/GenBank/DDBJ whole genome shotgun (WGS) entry which is preliminary data.</text>
</comment>
<dbReference type="EMBL" id="PNYC01000015">
    <property type="protein sequence ID" value="PMS34688.1"/>
    <property type="molecule type" value="Genomic_DNA"/>
</dbReference>
<dbReference type="SUPFAM" id="SSF52172">
    <property type="entry name" value="CheY-like"/>
    <property type="match status" value="1"/>
</dbReference>
<evidence type="ECO:0000256" key="5">
    <source>
        <dbReference type="ARBA" id="ARBA00023163"/>
    </source>
</evidence>
<evidence type="ECO:0000256" key="4">
    <source>
        <dbReference type="ARBA" id="ARBA00023125"/>
    </source>
</evidence>
<keyword evidence="1 6" id="KW-0597">Phosphoprotein</keyword>
<dbReference type="OrthoDB" id="9127546at2"/>
<evidence type="ECO:0000313" key="11">
    <source>
        <dbReference type="EMBL" id="PMS34688.1"/>
    </source>
</evidence>
<dbReference type="Gene3D" id="6.10.250.690">
    <property type="match status" value="1"/>
</dbReference>
<dbReference type="PROSITE" id="PS50110">
    <property type="entry name" value="RESPONSE_REGULATORY"/>
    <property type="match status" value="1"/>
</dbReference>
<dbReference type="Gene3D" id="1.10.10.10">
    <property type="entry name" value="Winged helix-like DNA-binding domain superfamily/Winged helix DNA-binding domain"/>
    <property type="match status" value="1"/>
</dbReference>
<proteinExistence type="predicted"/>
<dbReference type="CDD" id="cd00383">
    <property type="entry name" value="trans_reg_C"/>
    <property type="match status" value="1"/>
</dbReference>